<evidence type="ECO:0000256" key="9">
    <source>
        <dbReference type="ARBA" id="ARBA00047604"/>
    </source>
</evidence>
<comment type="caution">
    <text evidence="13">The sequence shown here is derived from an EMBL/GenBank/DDBJ whole genome shotgun (WGS) entry which is preliminary data.</text>
</comment>
<dbReference type="GO" id="GO:0005789">
    <property type="term" value="C:endoplasmic reticulum membrane"/>
    <property type="evidence" value="ECO:0007669"/>
    <property type="project" value="UniProtKB-SubCell"/>
</dbReference>
<organism evidence="13 14">
    <name type="scientific">Zingiber officinale</name>
    <name type="common">Ginger</name>
    <name type="synonym">Amomum zingiber</name>
    <dbReference type="NCBI Taxonomy" id="94328"/>
    <lineage>
        <taxon>Eukaryota</taxon>
        <taxon>Viridiplantae</taxon>
        <taxon>Streptophyta</taxon>
        <taxon>Embryophyta</taxon>
        <taxon>Tracheophyta</taxon>
        <taxon>Spermatophyta</taxon>
        <taxon>Magnoliopsida</taxon>
        <taxon>Liliopsida</taxon>
        <taxon>Zingiberales</taxon>
        <taxon>Zingiberaceae</taxon>
        <taxon>Zingiber</taxon>
    </lineage>
</organism>
<comment type="catalytic activity">
    <reaction evidence="10">
        <text>an acyl-CoA + a 1,2-diacyl-sn-glycerol = a triacyl-sn-glycerol + CoA</text>
        <dbReference type="Rhea" id="RHEA:10868"/>
        <dbReference type="ChEBI" id="CHEBI:17815"/>
        <dbReference type="ChEBI" id="CHEBI:57287"/>
        <dbReference type="ChEBI" id="CHEBI:58342"/>
        <dbReference type="ChEBI" id="CHEBI:64615"/>
        <dbReference type="EC" id="2.3.1.20"/>
    </reaction>
</comment>
<evidence type="ECO:0000256" key="10">
    <source>
        <dbReference type="ARBA" id="ARBA00048109"/>
    </source>
</evidence>
<dbReference type="UniPathway" id="UPA00282"/>
<dbReference type="GO" id="GO:0004144">
    <property type="term" value="F:diacylglycerol O-acyltransferase activity"/>
    <property type="evidence" value="ECO:0007669"/>
    <property type="project" value="UniProtKB-EC"/>
</dbReference>
<evidence type="ECO:0000259" key="12">
    <source>
        <dbReference type="Pfam" id="PF06974"/>
    </source>
</evidence>
<dbReference type="PANTHER" id="PTHR31650">
    <property type="entry name" value="O-ACYLTRANSFERASE (WSD1-LIKE) FAMILY PROTEIN"/>
    <property type="match status" value="1"/>
</dbReference>
<feature type="domain" description="O-acyltransferase WSD1 C-terminal" evidence="12">
    <location>
        <begin position="363"/>
        <end position="507"/>
    </location>
</feature>
<dbReference type="Pfam" id="PF03007">
    <property type="entry name" value="WS_DGAT_cat"/>
    <property type="match status" value="1"/>
</dbReference>
<evidence type="ECO:0000256" key="4">
    <source>
        <dbReference type="ARBA" id="ARBA00005189"/>
    </source>
</evidence>
<dbReference type="GO" id="GO:0047196">
    <property type="term" value="F:long-chain-alcohol O-fatty-acyltransferase activity"/>
    <property type="evidence" value="ECO:0007669"/>
    <property type="project" value="UniProtKB-EC"/>
</dbReference>
<dbReference type="Pfam" id="PF06974">
    <property type="entry name" value="WS_DGAT_C"/>
    <property type="match status" value="1"/>
</dbReference>
<dbReference type="OrthoDB" id="619536at2759"/>
<evidence type="ECO:0000256" key="3">
    <source>
        <dbReference type="ARBA" id="ARBA00004771"/>
    </source>
</evidence>
<dbReference type="InterPro" id="IPR004255">
    <property type="entry name" value="O-acyltransferase_WSD1_N"/>
</dbReference>
<comment type="similarity">
    <text evidence="8">In the N-terminal section; belongs to the long-chain O-acyltransferase family.</text>
</comment>
<dbReference type="Proteomes" id="UP000734854">
    <property type="component" value="Unassembled WGS sequence"/>
</dbReference>
<evidence type="ECO:0000256" key="8">
    <source>
        <dbReference type="ARBA" id="ARBA00024360"/>
    </source>
</evidence>
<dbReference type="InterPro" id="IPR045034">
    <property type="entry name" value="O-acyltransferase_WSD1-like"/>
</dbReference>
<sequence length="514" mass="55842">MESTKRRPPPLTHSRSIGTVVGRSGFGDGAVGGDAAEPVSPAGLLFRQRRFDCYIVAALGIGVPIDVDAVKSGLVSTLVRHPRFSSVLVAGDDSGEKLKWVRTKVVIDDHVVVPDLGADSSGEGIGGSASSADKVVEDYVSNLSAAPPMDASRPLWELHVLNLRTSEAAAVAVFRIHHSLGDGLSLISLLLACTRRTADPTSLPTLPQPRLPLPPPPRSNALLNAILFLWALIVLTWNTAADLFDLLASSAWLKDTPTPLKGGAGTELRRKRFVHRTLRLDDVKEIKDSMNCTINDVLVGVTSASISRYLNRRYGEADEGNDSKKELPANIRLRSAMLFNVRPQLGIQALAEMMDGKNCGVAWGNLLSYIILPFPVIMYNDPLDYVRAGKAIAERKKNSLQAILTYRCAHFCVRKFGIKPGVAMIRGLVSNTTLSYSNIVGPVDEVSFYGHPIVYIAPSVYGHPHALTLHYQSYINEMRVVLGVDESTIPDSHQLLADIVESVKLIKEALPKKL</sequence>
<evidence type="ECO:0008006" key="15">
    <source>
        <dbReference type="Google" id="ProtNLM"/>
    </source>
</evidence>
<keyword evidence="7" id="KW-0012">Acyltransferase</keyword>
<evidence type="ECO:0000313" key="13">
    <source>
        <dbReference type="EMBL" id="KAG6502544.1"/>
    </source>
</evidence>
<comment type="catalytic activity">
    <reaction evidence="9">
        <text>a long chain fatty alcohol + a fatty acyl-CoA = a long-chain alcohol wax ester + CoA</text>
        <dbReference type="Rhea" id="RHEA:38443"/>
        <dbReference type="ChEBI" id="CHEBI:17135"/>
        <dbReference type="ChEBI" id="CHEBI:57287"/>
        <dbReference type="ChEBI" id="CHEBI:77636"/>
        <dbReference type="ChEBI" id="CHEBI:235323"/>
        <dbReference type="EC" id="2.3.1.75"/>
    </reaction>
</comment>
<evidence type="ECO:0000256" key="7">
    <source>
        <dbReference type="ARBA" id="ARBA00023315"/>
    </source>
</evidence>
<evidence type="ECO:0000256" key="2">
    <source>
        <dbReference type="ARBA" id="ARBA00004586"/>
    </source>
</evidence>
<dbReference type="AlphaFoldDB" id="A0A8J5GDX2"/>
<evidence type="ECO:0000313" key="14">
    <source>
        <dbReference type="Proteomes" id="UP000734854"/>
    </source>
</evidence>
<evidence type="ECO:0000259" key="11">
    <source>
        <dbReference type="Pfam" id="PF03007"/>
    </source>
</evidence>
<keyword evidence="14" id="KW-1185">Reference proteome</keyword>
<evidence type="ECO:0000256" key="6">
    <source>
        <dbReference type="ARBA" id="ARBA00022824"/>
    </source>
</evidence>
<keyword evidence="6" id="KW-0256">Endoplasmic reticulum</keyword>
<comment type="pathway">
    <text evidence="3">Glycerolipid metabolism; triacylglycerol biosynthesis.</text>
</comment>
<dbReference type="GO" id="GO:0019432">
    <property type="term" value="P:triglyceride biosynthetic process"/>
    <property type="evidence" value="ECO:0007669"/>
    <property type="project" value="UniProtKB-UniPathway"/>
</dbReference>
<comment type="pathway">
    <text evidence="4">Lipid metabolism.</text>
</comment>
<accession>A0A8J5GDX2</accession>
<evidence type="ECO:0000256" key="5">
    <source>
        <dbReference type="ARBA" id="ARBA00022679"/>
    </source>
</evidence>
<dbReference type="InterPro" id="IPR009721">
    <property type="entry name" value="O-acyltransferase_WSD1_C"/>
</dbReference>
<proteinExistence type="inferred from homology"/>
<name>A0A8J5GDX2_ZINOF</name>
<dbReference type="EMBL" id="JACMSC010000010">
    <property type="protein sequence ID" value="KAG6502544.1"/>
    <property type="molecule type" value="Genomic_DNA"/>
</dbReference>
<comment type="subcellular location">
    <subcellularLocation>
        <location evidence="1">Cell membrane</location>
        <topology evidence="1">Single-pass membrane protein</topology>
    </subcellularLocation>
    <subcellularLocation>
        <location evidence="2">Endoplasmic reticulum membrane</location>
    </subcellularLocation>
</comment>
<feature type="domain" description="O-acyltransferase WSD1-like N-terminal" evidence="11">
    <location>
        <begin position="137"/>
        <end position="297"/>
    </location>
</feature>
<reference evidence="13 14" key="1">
    <citation type="submission" date="2020-08" db="EMBL/GenBank/DDBJ databases">
        <title>Plant Genome Project.</title>
        <authorList>
            <person name="Zhang R.-G."/>
        </authorList>
    </citation>
    <scope>NUCLEOTIDE SEQUENCE [LARGE SCALE GENOMIC DNA]</scope>
    <source>
        <tissue evidence="13">Rhizome</tissue>
    </source>
</reference>
<gene>
    <name evidence="13" type="ORF">ZIOFF_034828</name>
</gene>
<dbReference type="GO" id="GO:0005886">
    <property type="term" value="C:plasma membrane"/>
    <property type="evidence" value="ECO:0007669"/>
    <property type="project" value="UniProtKB-SubCell"/>
</dbReference>
<evidence type="ECO:0000256" key="1">
    <source>
        <dbReference type="ARBA" id="ARBA00004162"/>
    </source>
</evidence>
<protein>
    <recommendedName>
        <fullName evidence="15">Diacylglycerol O-acyltransferase</fullName>
    </recommendedName>
</protein>
<dbReference type="PANTHER" id="PTHR31650:SF1">
    <property type="entry name" value="WAX ESTER SYNTHASE_DIACYLGLYCEROL ACYLTRANSFERASE 4-RELATED"/>
    <property type="match status" value="1"/>
</dbReference>
<keyword evidence="5" id="KW-0808">Transferase</keyword>